<proteinExistence type="predicted"/>
<reference evidence="9 10" key="1">
    <citation type="submission" date="2019-08" db="EMBL/GenBank/DDBJ databases">
        <title>In-depth cultivation of the pig gut microbiome towards novel bacterial diversity and tailored functional studies.</title>
        <authorList>
            <person name="Wylensek D."/>
            <person name="Hitch T.C.A."/>
            <person name="Clavel T."/>
        </authorList>
    </citation>
    <scope>NUCLEOTIDE SEQUENCE [LARGE SCALE GENOMIC DNA]</scope>
    <source>
        <strain evidence="9 10">Oil+RF-744-WCA-WT-13</strain>
    </source>
</reference>
<dbReference type="InterPro" id="IPR007197">
    <property type="entry name" value="rSAM"/>
</dbReference>
<feature type="region of interest" description="Disordered" evidence="6">
    <location>
        <begin position="487"/>
        <end position="508"/>
    </location>
</feature>
<dbReference type="GO" id="GO:0003824">
    <property type="term" value="F:catalytic activity"/>
    <property type="evidence" value="ECO:0007669"/>
    <property type="project" value="InterPro"/>
</dbReference>
<gene>
    <name evidence="9" type="ORF">FYJ60_08745</name>
</gene>
<comment type="caution">
    <text evidence="9">The sequence shown here is derived from an EMBL/GenBank/DDBJ whole genome shotgun (WGS) entry which is preliminary data.</text>
</comment>
<protein>
    <submittedName>
        <fullName evidence="9">DUF4080 domain-containing protein</fullName>
    </submittedName>
</protein>
<dbReference type="PANTHER" id="PTHR43409">
    <property type="entry name" value="ANAEROBIC MAGNESIUM-PROTOPORPHYRIN IX MONOMETHYL ESTER CYCLASE-RELATED"/>
    <property type="match status" value="1"/>
</dbReference>
<evidence type="ECO:0000259" key="7">
    <source>
        <dbReference type="PROSITE" id="PS51332"/>
    </source>
</evidence>
<dbReference type="PROSITE" id="PS51332">
    <property type="entry name" value="B12_BINDING"/>
    <property type="match status" value="1"/>
</dbReference>
<feature type="domain" description="Radical SAM core" evidence="8">
    <location>
        <begin position="192"/>
        <end position="426"/>
    </location>
</feature>
<evidence type="ECO:0000256" key="5">
    <source>
        <dbReference type="ARBA" id="ARBA00023014"/>
    </source>
</evidence>
<dbReference type="PROSITE" id="PS51918">
    <property type="entry name" value="RADICAL_SAM"/>
    <property type="match status" value="1"/>
</dbReference>
<dbReference type="SFLD" id="SFLDG01082">
    <property type="entry name" value="B12-binding_domain_containing"/>
    <property type="match status" value="1"/>
</dbReference>
<evidence type="ECO:0000256" key="6">
    <source>
        <dbReference type="SAM" id="MobiDB-lite"/>
    </source>
</evidence>
<evidence type="ECO:0000259" key="8">
    <source>
        <dbReference type="PROSITE" id="PS51918"/>
    </source>
</evidence>
<dbReference type="CDD" id="cd01335">
    <property type="entry name" value="Radical_SAM"/>
    <property type="match status" value="1"/>
</dbReference>
<dbReference type="EMBL" id="VUMV01000006">
    <property type="protein sequence ID" value="MST82400.1"/>
    <property type="molecule type" value="Genomic_DNA"/>
</dbReference>
<dbReference type="Pfam" id="PF02310">
    <property type="entry name" value="B12-binding"/>
    <property type="match status" value="1"/>
</dbReference>
<evidence type="ECO:0000256" key="3">
    <source>
        <dbReference type="ARBA" id="ARBA00022723"/>
    </source>
</evidence>
<dbReference type="GO" id="GO:0051536">
    <property type="term" value="F:iron-sulfur cluster binding"/>
    <property type="evidence" value="ECO:0007669"/>
    <property type="project" value="UniProtKB-KW"/>
</dbReference>
<dbReference type="SUPFAM" id="SSF102114">
    <property type="entry name" value="Radical SAM enzymes"/>
    <property type="match status" value="1"/>
</dbReference>
<dbReference type="RefSeq" id="WP_154458317.1">
    <property type="nucleotide sequence ID" value="NZ_VUMV01000006.1"/>
</dbReference>
<evidence type="ECO:0000313" key="9">
    <source>
        <dbReference type="EMBL" id="MST82400.1"/>
    </source>
</evidence>
<organism evidence="9 10">
    <name type="scientific">Bilifractor porci</name>
    <dbReference type="NCBI Taxonomy" id="2606636"/>
    <lineage>
        <taxon>Bacteria</taxon>
        <taxon>Bacillati</taxon>
        <taxon>Bacillota</taxon>
        <taxon>Clostridia</taxon>
        <taxon>Lachnospirales</taxon>
        <taxon>Lachnospiraceae</taxon>
        <taxon>Bilifractor</taxon>
    </lineage>
</organism>
<keyword evidence="3" id="KW-0479">Metal-binding</keyword>
<dbReference type="Gene3D" id="3.80.30.20">
    <property type="entry name" value="tm_1862 like domain"/>
    <property type="match status" value="1"/>
</dbReference>
<dbReference type="CDD" id="cd02068">
    <property type="entry name" value="radical_SAM_B12_BD"/>
    <property type="match status" value="1"/>
</dbReference>
<keyword evidence="5" id="KW-0411">Iron-sulfur</keyword>
<evidence type="ECO:0000313" key="10">
    <source>
        <dbReference type="Proteomes" id="UP000466864"/>
    </source>
</evidence>
<evidence type="ECO:0000256" key="4">
    <source>
        <dbReference type="ARBA" id="ARBA00023004"/>
    </source>
</evidence>
<feature type="domain" description="B12-binding" evidence="7">
    <location>
        <begin position="1"/>
        <end position="146"/>
    </location>
</feature>
<dbReference type="InterPro" id="IPR006158">
    <property type="entry name" value="Cobalamin-bd"/>
</dbReference>
<sequence>MRVLLAAINAKYIHTSLAVRSLSCYAENTLSQRNGSSGKPKKPDIDFAEYTINQREEDILADLYTRKPDVLCVSCYLWNFRQVCHITENLHRILPGLPVWLGGPEVSFDAENCLEKMPQITGIMVGEGEQSFTELVGLYDGVAVPDQEAFSKVPGIVYRGGDGQIFRTAPAPLLSMDEIPFVYREENLEAEDIRHRILYYETSRGCPFSCSYCLSSIEEKVRLRGRKLVAEELQFFLDRKVPQVKFVDRTFNCNHSHAMFIWSYLKEHDNQVTNFHFEIGADLLTEEEIALLNTLRPGQVQLEIGVQTTNPAVIREISRTMKLDVLKRNVAAIKRGGNIHQHLDLLAGLPGEGIESFRKSFNDVYAMEPDQLQLGFLKVLKGSAMYRKAEAYGITASQEPPYEVLQTPWLSFADILRLKGVENMLEVYGNSRQFVSTLRFLIPLAGTPFDFFDRLSDYYKKKNLCGRNFSRLERFEILRKFAHGELLGRNPDDPDGRNTQDPDPTEERELDEHLVFDLYLRENCRNRPDWAGEYDNSKGLFREFLHQFFDKQQAGGFRSMSNSMHGELFYTDIMQTGYAEPVFIVFDYRKRNPVSGNAEFKVFRLAELQ</sequence>
<dbReference type="InterPro" id="IPR025288">
    <property type="entry name" value="DUF4080"/>
</dbReference>
<comment type="cofactor">
    <cofactor evidence="1">
        <name>[4Fe-4S] cluster</name>
        <dbReference type="ChEBI" id="CHEBI:49883"/>
    </cofactor>
</comment>
<dbReference type="GO" id="GO:0031419">
    <property type="term" value="F:cobalamin binding"/>
    <property type="evidence" value="ECO:0007669"/>
    <property type="project" value="InterPro"/>
</dbReference>
<dbReference type="PANTHER" id="PTHR43409:SF16">
    <property type="entry name" value="SLR0320 PROTEIN"/>
    <property type="match status" value="1"/>
</dbReference>
<dbReference type="Proteomes" id="UP000466864">
    <property type="component" value="Unassembled WGS sequence"/>
</dbReference>
<dbReference type="GO" id="GO:0005829">
    <property type="term" value="C:cytosol"/>
    <property type="evidence" value="ECO:0007669"/>
    <property type="project" value="TreeGrafter"/>
</dbReference>
<dbReference type="SFLD" id="SFLDS00029">
    <property type="entry name" value="Radical_SAM"/>
    <property type="match status" value="1"/>
</dbReference>
<accession>A0A7X2P970</accession>
<dbReference type="GO" id="GO:0046872">
    <property type="term" value="F:metal ion binding"/>
    <property type="evidence" value="ECO:0007669"/>
    <property type="project" value="UniProtKB-KW"/>
</dbReference>
<keyword evidence="4" id="KW-0408">Iron</keyword>
<dbReference type="Pfam" id="PF04055">
    <property type="entry name" value="Radical_SAM"/>
    <property type="match status" value="1"/>
</dbReference>
<name>A0A7X2P970_9FIRM</name>
<keyword evidence="10" id="KW-1185">Reference proteome</keyword>
<dbReference type="SMART" id="SM00729">
    <property type="entry name" value="Elp3"/>
    <property type="match status" value="1"/>
</dbReference>
<dbReference type="Pfam" id="PF13311">
    <property type="entry name" value="DUF4080"/>
    <property type="match status" value="1"/>
</dbReference>
<evidence type="ECO:0000256" key="1">
    <source>
        <dbReference type="ARBA" id="ARBA00001966"/>
    </source>
</evidence>
<dbReference type="AlphaFoldDB" id="A0A7X2P970"/>
<dbReference type="Gene3D" id="3.40.50.280">
    <property type="entry name" value="Cobalamin-binding domain"/>
    <property type="match status" value="1"/>
</dbReference>
<dbReference type="InterPro" id="IPR058240">
    <property type="entry name" value="rSAM_sf"/>
</dbReference>
<feature type="compositionally biased region" description="Basic and acidic residues" evidence="6">
    <location>
        <begin position="490"/>
        <end position="508"/>
    </location>
</feature>
<dbReference type="InterPro" id="IPR006638">
    <property type="entry name" value="Elp3/MiaA/NifB-like_rSAM"/>
</dbReference>
<dbReference type="InterPro" id="IPR051198">
    <property type="entry name" value="BchE-like"/>
</dbReference>
<dbReference type="InterPro" id="IPR023404">
    <property type="entry name" value="rSAM_horseshoe"/>
</dbReference>
<evidence type="ECO:0000256" key="2">
    <source>
        <dbReference type="ARBA" id="ARBA00022691"/>
    </source>
</evidence>
<keyword evidence="2" id="KW-0949">S-adenosyl-L-methionine</keyword>